<protein>
    <recommendedName>
        <fullName evidence="5">DUF4439 domain-containing protein</fullName>
    </recommendedName>
</protein>
<dbReference type="AlphaFoldDB" id="A0A542ZWK0"/>
<dbReference type="Proteomes" id="UP000315389">
    <property type="component" value="Unassembled WGS sequence"/>
</dbReference>
<feature type="chain" id="PRO_5038711994" description="DUF4439 domain-containing protein" evidence="2">
    <location>
        <begin position="21"/>
        <end position="350"/>
    </location>
</feature>
<feature type="region of interest" description="Disordered" evidence="1">
    <location>
        <begin position="322"/>
        <end position="350"/>
    </location>
</feature>
<keyword evidence="2" id="KW-0732">Signal</keyword>
<evidence type="ECO:0000313" key="4">
    <source>
        <dbReference type="Proteomes" id="UP000315389"/>
    </source>
</evidence>
<gene>
    <name evidence="3" type="ORF">FB461_1188</name>
</gene>
<evidence type="ECO:0008006" key="5">
    <source>
        <dbReference type="Google" id="ProtNLM"/>
    </source>
</evidence>
<organism evidence="3 4">
    <name type="scientific">Rarobacter faecitabidus</name>
    <dbReference type="NCBI Taxonomy" id="13243"/>
    <lineage>
        <taxon>Bacteria</taxon>
        <taxon>Bacillati</taxon>
        <taxon>Actinomycetota</taxon>
        <taxon>Actinomycetes</taxon>
        <taxon>Micrococcales</taxon>
        <taxon>Rarobacteraceae</taxon>
        <taxon>Rarobacter</taxon>
    </lineage>
</organism>
<proteinExistence type="predicted"/>
<accession>A0A542ZWK0</accession>
<dbReference type="EMBL" id="VFOS01000001">
    <property type="protein sequence ID" value="TQL64679.1"/>
    <property type="molecule type" value="Genomic_DNA"/>
</dbReference>
<feature type="compositionally biased region" description="Acidic residues" evidence="1">
    <location>
        <begin position="329"/>
        <end position="342"/>
    </location>
</feature>
<comment type="caution">
    <text evidence="3">The sequence shown here is derived from an EMBL/GenBank/DDBJ whole genome shotgun (WGS) entry which is preliminary data.</text>
</comment>
<evidence type="ECO:0000256" key="1">
    <source>
        <dbReference type="SAM" id="MobiDB-lite"/>
    </source>
</evidence>
<name>A0A542ZWK0_RARFA</name>
<feature type="signal peptide" evidence="2">
    <location>
        <begin position="1"/>
        <end position="20"/>
    </location>
</feature>
<evidence type="ECO:0000313" key="3">
    <source>
        <dbReference type="EMBL" id="TQL64679.1"/>
    </source>
</evidence>
<dbReference type="PROSITE" id="PS51257">
    <property type="entry name" value="PROKAR_LIPOPROTEIN"/>
    <property type="match status" value="1"/>
</dbReference>
<reference evidence="3 4" key="1">
    <citation type="submission" date="2019-06" db="EMBL/GenBank/DDBJ databases">
        <title>Sequencing the genomes of 1000 actinobacteria strains.</title>
        <authorList>
            <person name="Klenk H.-P."/>
        </authorList>
    </citation>
    <scope>NUCLEOTIDE SEQUENCE [LARGE SCALE GENOMIC DNA]</scope>
    <source>
        <strain evidence="3 4">DSM 4813</strain>
    </source>
</reference>
<evidence type="ECO:0000256" key="2">
    <source>
        <dbReference type="SAM" id="SignalP"/>
    </source>
</evidence>
<sequence length="350" mass="36134">MFRCATALAAILALTLGAGCGVRIETPAPTAPAPDAAEVLREAMVADALMIQVSAAQLGAAGTASQEVATVLTRIASDTATQITALGGTYDPGPDYVSRSVPITTPSPTPVTVESLIQLLADSANRTRGTLPTVEDPLRARLYASIALSDYESAVTLVTAASVGVETELKVTLPATDYSSAVAATASATLPPGLSQDEAIAAIASLDAVGYAREQWGLHTSSKSGTKILDQSRSDRSRARAWAISAGIAGTDADPREVFYVVGEGRPAPRILKRFARDQFADQTHRFLAAFASVGADERQSLLDFATEAYLAERALGAEPSALPGLSEYDAEGADESSDEADTSATGSAD</sequence>
<keyword evidence="4" id="KW-1185">Reference proteome</keyword>